<keyword evidence="6" id="KW-1185">Reference proteome</keyword>
<dbReference type="SUPFAM" id="SSF141868">
    <property type="entry name" value="EAL domain-like"/>
    <property type="match status" value="1"/>
</dbReference>
<dbReference type="SUPFAM" id="SSF55785">
    <property type="entry name" value="PYP-like sensor domain (PAS domain)"/>
    <property type="match status" value="1"/>
</dbReference>
<dbReference type="PROSITE" id="PS50883">
    <property type="entry name" value="EAL"/>
    <property type="match status" value="1"/>
</dbReference>
<feature type="domain" description="PAS" evidence="1">
    <location>
        <begin position="57"/>
        <end position="111"/>
    </location>
</feature>
<name>A0ABR5AVJ8_BACBA</name>
<dbReference type="Gene3D" id="3.30.70.270">
    <property type="match status" value="1"/>
</dbReference>
<dbReference type="PANTHER" id="PTHR44757">
    <property type="entry name" value="DIGUANYLATE CYCLASE DGCP"/>
    <property type="match status" value="1"/>
</dbReference>
<evidence type="ECO:0000313" key="5">
    <source>
        <dbReference type="EMBL" id="KIL78776.1"/>
    </source>
</evidence>
<dbReference type="InterPro" id="IPR013656">
    <property type="entry name" value="PAS_4"/>
</dbReference>
<feature type="domain" description="GGDEF" evidence="4">
    <location>
        <begin position="204"/>
        <end position="337"/>
    </location>
</feature>
<dbReference type="NCBIfam" id="TIGR00229">
    <property type="entry name" value="sensory_box"/>
    <property type="match status" value="1"/>
</dbReference>
<sequence>MKEKCNISTKSYLFFIEGETLMNVSSQNSTEEKLNAISKKAAFAGLVSAMSPLNISILDALPIHIFLEDRQGRTLFANKLACETNGKELHELIGKTVFDFFSPSVAEKIRQHDLKTWESKRMGIKEAVVDFNGKPTPMLTGTTIIEDHAAGEEYLLGFSLDISERVEAEEKLQKLAYYDPLTGLPNRRYMEHYGSSYLMAGPEECSAVLVFDLDFFKKINDSLGYEAGDLLLKETARRLRTLETADVLTARISGDRFALLASRASCANEISALCEKVLELFQQPFLVLDRKVPISASIGVSMYPHDGESLYSLLIHAGLAVNVLKSKGKNGYQFFTASMKELAERRLEKEISLSQGLEKGEFILYYQPKINIDTKEIYGMEALVRWNRSNSLIPPGEFIELAEETGLIVPLGEWVLREACRQCKEWRELGYTQLKVSVNVSAVQFQKQDFAELTARVLEETGLEPSALELELTESTIMDKPKEAAVILLRLQQLGVSISIDDFGTGFSSFSYLKQFPMNVLKIDRSFIQNIAEEGADQAIAKAMISLAHNLGLMIVAEGVETEEQLGILEEAGCDAAQGYFISRPLTAGAFLDYLKSRHLNG</sequence>
<dbReference type="InterPro" id="IPR000160">
    <property type="entry name" value="GGDEF_dom"/>
</dbReference>
<dbReference type="EMBL" id="JXLP01000009">
    <property type="protein sequence ID" value="KIL78776.1"/>
    <property type="molecule type" value="Genomic_DNA"/>
</dbReference>
<dbReference type="PROSITE" id="PS50112">
    <property type="entry name" value="PAS"/>
    <property type="match status" value="1"/>
</dbReference>
<dbReference type="CDD" id="cd00130">
    <property type="entry name" value="PAS"/>
    <property type="match status" value="1"/>
</dbReference>
<evidence type="ECO:0000259" key="4">
    <source>
        <dbReference type="PROSITE" id="PS50887"/>
    </source>
</evidence>
<dbReference type="CDD" id="cd01948">
    <property type="entry name" value="EAL"/>
    <property type="match status" value="1"/>
</dbReference>
<feature type="domain" description="EAL" evidence="3">
    <location>
        <begin position="346"/>
        <end position="599"/>
    </location>
</feature>
<dbReference type="InterPro" id="IPR035919">
    <property type="entry name" value="EAL_sf"/>
</dbReference>
<accession>A0ABR5AVJ8</accession>
<evidence type="ECO:0000259" key="1">
    <source>
        <dbReference type="PROSITE" id="PS50112"/>
    </source>
</evidence>
<dbReference type="Pfam" id="PF00990">
    <property type="entry name" value="GGDEF"/>
    <property type="match status" value="1"/>
</dbReference>
<organism evidence="5 6">
    <name type="scientific">Bacillus badius</name>
    <dbReference type="NCBI Taxonomy" id="1455"/>
    <lineage>
        <taxon>Bacteria</taxon>
        <taxon>Bacillati</taxon>
        <taxon>Bacillota</taxon>
        <taxon>Bacilli</taxon>
        <taxon>Bacillales</taxon>
        <taxon>Bacillaceae</taxon>
        <taxon>Pseudobacillus</taxon>
    </lineage>
</organism>
<dbReference type="InterPro" id="IPR000700">
    <property type="entry name" value="PAS-assoc_C"/>
</dbReference>
<dbReference type="PANTHER" id="PTHR44757:SF2">
    <property type="entry name" value="BIOFILM ARCHITECTURE MAINTENANCE PROTEIN MBAA"/>
    <property type="match status" value="1"/>
</dbReference>
<dbReference type="InterPro" id="IPR052155">
    <property type="entry name" value="Biofilm_reg_signaling"/>
</dbReference>
<proteinExistence type="predicted"/>
<dbReference type="SMART" id="SM00267">
    <property type="entry name" value="GGDEF"/>
    <property type="match status" value="1"/>
</dbReference>
<reference evidence="5 6" key="1">
    <citation type="submission" date="2015-01" db="EMBL/GenBank/DDBJ databases">
        <title>Genome Assembly of Bacillus badius MTCC 1458.</title>
        <authorList>
            <person name="Verma A."/>
            <person name="Khatri I."/>
            <person name="Mual P."/>
            <person name="Subramanian S."/>
            <person name="Krishnamurthi S."/>
        </authorList>
    </citation>
    <scope>NUCLEOTIDE SEQUENCE [LARGE SCALE GENOMIC DNA]</scope>
    <source>
        <strain evidence="5 6">MTCC 1458</strain>
    </source>
</reference>
<dbReference type="Gene3D" id="3.20.20.450">
    <property type="entry name" value="EAL domain"/>
    <property type="match status" value="1"/>
</dbReference>
<dbReference type="CDD" id="cd01949">
    <property type="entry name" value="GGDEF"/>
    <property type="match status" value="1"/>
</dbReference>
<dbReference type="InterPro" id="IPR029787">
    <property type="entry name" value="Nucleotide_cyclase"/>
</dbReference>
<dbReference type="InterPro" id="IPR001633">
    <property type="entry name" value="EAL_dom"/>
</dbReference>
<dbReference type="SUPFAM" id="SSF55073">
    <property type="entry name" value="Nucleotide cyclase"/>
    <property type="match status" value="1"/>
</dbReference>
<dbReference type="InterPro" id="IPR043128">
    <property type="entry name" value="Rev_trsase/Diguanyl_cyclase"/>
</dbReference>
<evidence type="ECO:0000259" key="3">
    <source>
        <dbReference type="PROSITE" id="PS50883"/>
    </source>
</evidence>
<dbReference type="PROSITE" id="PS50113">
    <property type="entry name" value="PAC"/>
    <property type="match status" value="1"/>
</dbReference>
<comment type="caution">
    <text evidence="5">The sequence shown here is derived from an EMBL/GenBank/DDBJ whole genome shotgun (WGS) entry which is preliminary data.</text>
</comment>
<dbReference type="InterPro" id="IPR000014">
    <property type="entry name" value="PAS"/>
</dbReference>
<evidence type="ECO:0000259" key="2">
    <source>
        <dbReference type="PROSITE" id="PS50113"/>
    </source>
</evidence>
<evidence type="ECO:0000313" key="6">
    <source>
        <dbReference type="Proteomes" id="UP000031982"/>
    </source>
</evidence>
<dbReference type="InterPro" id="IPR035965">
    <property type="entry name" value="PAS-like_dom_sf"/>
</dbReference>
<dbReference type="Pfam" id="PF00563">
    <property type="entry name" value="EAL"/>
    <property type="match status" value="1"/>
</dbReference>
<dbReference type="PROSITE" id="PS50887">
    <property type="entry name" value="GGDEF"/>
    <property type="match status" value="1"/>
</dbReference>
<protein>
    <submittedName>
        <fullName evidence="5">Phosphodiesterase</fullName>
    </submittedName>
</protein>
<dbReference type="NCBIfam" id="TIGR00254">
    <property type="entry name" value="GGDEF"/>
    <property type="match status" value="1"/>
</dbReference>
<gene>
    <name evidence="5" type="ORF">SD77_4456</name>
</gene>
<dbReference type="Pfam" id="PF08448">
    <property type="entry name" value="PAS_4"/>
    <property type="match status" value="1"/>
</dbReference>
<dbReference type="SMART" id="SM00052">
    <property type="entry name" value="EAL"/>
    <property type="match status" value="1"/>
</dbReference>
<feature type="domain" description="PAC" evidence="2">
    <location>
        <begin position="122"/>
        <end position="174"/>
    </location>
</feature>
<dbReference type="Gene3D" id="3.30.450.20">
    <property type="entry name" value="PAS domain"/>
    <property type="match status" value="1"/>
</dbReference>
<dbReference type="Proteomes" id="UP000031982">
    <property type="component" value="Unassembled WGS sequence"/>
</dbReference>